<dbReference type="SUPFAM" id="SSF55874">
    <property type="entry name" value="ATPase domain of HSP90 chaperone/DNA topoisomerase II/histidine kinase"/>
    <property type="match status" value="1"/>
</dbReference>
<dbReference type="Pfam" id="PF00672">
    <property type="entry name" value="HAMP"/>
    <property type="match status" value="1"/>
</dbReference>
<evidence type="ECO:0000259" key="14">
    <source>
        <dbReference type="PROSITE" id="PS50885"/>
    </source>
</evidence>
<dbReference type="CDD" id="cd00075">
    <property type="entry name" value="HATPase"/>
    <property type="match status" value="1"/>
</dbReference>
<evidence type="ECO:0000313" key="15">
    <source>
        <dbReference type="EMBL" id="MBK1827370.1"/>
    </source>
</evidence>
<feature type="compositionally biased region" description="Low complexity" evidence="11">
    <location>
        <begin position="159"/>
        <end position="168"/>
    </location>
</feature>
<keyword evidence="7 15" id="KW-0418">Kinase</keyword>
<evidence type="ECO:0000256" key="8">
    <source>
        <dbReference type="ARBA" id="ARBA00022989"/>
    </source>
</evidence>
<evidence type="ECO:0000256" key="1">
    <source>
        <dbReference type="ARBA" id="ARBA00000085"/>
    </source>
</evidence>
<dbReference type="SMART" id="SM00304">
    <property type="entry name" value="HAMP"/>
    <property type="match status" value="1"/>
</dbReference>
<evidence type="ECO:0000256" key="9">
    <source>
        <dbReference type="ARBA" id="ARBA00023012"/>
    </source>
</evidence>
<feature type="region of interest" description="Disordered" evidence="11">
    <location>
        <begin position="112"/>
        <end position="187"/>
    </location>
</feature>
<dbReference type="SMART" id="SM00388">
    <property type="entry name" value="HisKA"/>
    <property type="match status" value="1"/>
</dbReference>
<dbReference type="InterPro" id="IPR004358">
    <property type="entry name" value="Sig_transdc_His_kin-like_C"/>
</dbReference>
<feature type="domain" description="Histidine kinase" evidence="13">
    <location>
        <begin position="324"/>
        <end position="532"/>
    </location>
</feature>
<evidence type="ECO:0000256" key="5">
    <source>
        <dbReference type="ARBA" id="ARBA00022679"/>
    </source>
</evidence>
<evidence type="ECO:0000256" key="6">
    <source>
        <dbReference type="ARBA" id="ARBA00022692"/>
    </source>
</evidence>
<dbReference type="Gene3D" id="1.10.287.130">
    <property type="match status" value="1"/>
</dbReference>
<dbReference type="GO" id="GO:0000155">
    <property type="term" value="F:phosphorelay sensor kinase activity"/>
    <property type="evidence" value="ECO:0007669"/>
    <property type="project" value="InterPro"/>
</dbReference>
<feature type="transmembrane region" description="Helical" evidence="12">
    <location>
        <begin position="244"/>
        <end position="266"/>
    </location>
</feature>
<feature type="transmembrane region" description="Helical" evidence="12">
    <location>
        <begin position="9"/>
        <end position="34"/>
    </location>
</feature>
<feature type="compositionally biased region" description="Basic and acidic residues" evidence="11">
    <location>
        <begin position="128"/>
        <end position="150"/>
    </location>
</feature>
<dbReference type="GO" id="GO:0005886">
    <property type="term" value="C:plasma membrane"/>
    <property type="evidence" value="ECO:0007669"/>
    <property type="project" value="TreeGrafter"/>
</dbReference>
<dbReference type="InterPro" id="IPR036890">
    <property type="entry name" value="HATPase_C_sf"/>
</dbReference>
<dbReference type="CDD" id="cd06225">
    <property type="entry name" value="HAMP"/>
    <property type="match status" value="1"/>
</dbReference>
<dbReference type="CDD" id="cd00082">
    <property type="entry name" value="HisKA"/>
    <property type="match status" value="1"/>
</dbReference>
<evidence type="ECO:0000256" key="11">
    <source>
        <dbReference type="SAM" id="MobiDB-lite"/>
    </source>
</evidence>
<dbReference type="AlphaFoldDB" id="A0A934RFD5"/>
<keyword evidence="16" id="KW-1185">Reference proteome</keyword>
<comment type="subcellular location">
    <subcellularLocation>
        <location evidence="2">Membrane</location>
    </subcellularLocation>
</comment>
<dbReference type="Gene3D" id="3.30.565.10">
    <property type="entry name" value="Histidine kinase-like ATPase, C-terminal domain"/>
    <property type="match status" value="1"/>
</dbReference>
<comment type="caution">
    <text evidence="15">The sequence shown here is derived from an EMBL/GenBank/DDBJ whole genome shotgun (WGS) entry which is preliminary data.</text>
</comment>
<evidence type="ECO:0000256" key="3">
    <source>
        <dbReference type="ARBA" id="ARBA00012438"/>
    </source>
</evidence>
<dbReference type="Pfam" id="PF02518">
    <property type="entry name" value="HATPase_c"/>
    <property type="match status" value="1"/>
</dbReference>
<dbReference type="PRINTS" id="PR00344">
    <property type="entry name" value="BCTRLSENSOR"/>
</dbReference>
<sequence>MSRRARFPLLLKMALWLSFHLVVLAAAFVIFVNWQLRVGLGSLISGAAGDRLTTLGEGVAAELRSADRDDWKSIIDRHVEPYGLHADVLLEGGDWASGVDFKVPEVIHERLAQIGERAEPPGAAEPMPGERRERPREGPPERDVDFERSGPPRPGGRAGPDAAPGSDRPPGERRMGPRPRRGQPRAIPKVRPLFLTRVNGSMGYWAAIDLPLFTPGVSPPMHGLLVLHSDDPSANGLFFDLKPWIYGGLAVLGLSLLIWAPFIAGITRYSLRLARATDQIADGDFGVRIRGRRRDELGSIGRSIEHMAERIERLLTGQQRFLADVAHELCSPLARIRTGLGVLEHSIAEDQKPRLESIDEDVTELSDLLSELLAFTRAATAPESAVIEKVALIDLIAPAIDREAPGHQVDLRGVEGVSVMADKRLLGRAIANILRNAHRHGGSECRITITARGRGGKIELSIADSGPGVAEEALPHLFEPFYRPDQARSREAGGVGLGMSIVRSAVQASKGTVEAYSADPSGLVVLMTLKGV</sequence>
<evidence type="ECO:0000256" key="12">
    <source>
        <dbReference type="SAM" id="Phobius"/>
    </source>
</evidence>
<evidence type="ECO:0000256" key="7">
    <source>
        <dbReference type="ARBA" id="ARBA00022777"/>
    </source>
</evidence>
<dbReference type="PANTHER" id="PTHR45436">
    <property type="entry name" value="SENSOR HISTIDINE KINASE YKOH"/>
    <property type="match status" value="1"/>
</dbReference>
<evidence type="ECO:0000259" key="13">
    <source>
        <dbReference type="PROSITE" id="PS50109"/>
    </source>
</evidence>
<name>A0A934RFD5_9BACT</name>
<proteinExistence type="predicted"/>
<dbReference type="Pfam" id="PF00512">
    <property type="entry name" value="HisKA"/>
    <property type="match status" value="1"/>
</dbReference>
<dbReference type="InterPro" id="IPR005467">
    <property type="entry name" value="His_kinase_dom"/>
</dbReference>
<protein>
    <recommendedName>
        <fullName evidence="3">histidine kinase</fullName>
        <ecNumber evidence="3">2.7.13.3</ecNumber>
    </recommendedName>
</protein>
<dbReference type="InterPro" id="IPR003594">
    <property type="entry name" value="HATPase_dom"/>
</dbReference>
<evidence type="ECO:0000256" key="2">
    <source>
        <dbReference type="ARBA" id="ARBA00004370"/>
    </source>
</evidence>
<accession>A0A934RFD5</accession>
<dbReference type="InterPro" id="IPR036097">
    <property type="entry name" value="HisK_dim/P_sf"/>
</dbReference>
<evidence type="ECO:0000313" key="16">
    <source>
        <dbReference type="Proteomes" id="UP000658278"/>
    </source>
</evidence>
<keyword evidence="10 12" id="KW-0472">Membrane</keyword>
<dbReference type="InterPro" id="IPR003661">
    <property type="entry name" value="HisK_dim/P_dom"/>
</dbReference>
<keyword evidence="6 12" id="KW-0812">Transmembrane</keyword>
<dbReference type="PROSITE" id="PS50885">
    <property type="entry name" value="HAMP"/>
    <property type="match status" value="1"/>
</dbReference>
<reference evidence="15" key="1">
    <citation type="submission" date="2021-01" db="EMBL/GenBank/DDBJ databases">
        <title>Modified the classification status of verrucomicrobia.</title>
        <authorList>
            <person name="Feng X."/>
        </authorList>
    </citation>
    <scope>NUCLEOTIDE SEQUENCE</scope>
    <source>
        <strain evidence="15">KCTC 22201</strain>
    </source>
</reference>
<dbReference type="InterPro" id="IPR003660">
    <property type="entry name" value="HAMP_dom"/>
</dbReference>
<organism evidence="15 16">
    <name type="scientific">Haloferula rosea</name>
    <dbReference type="NCBI Taxonomy" id="490093"/>
    <lineage>
        <taxon>Bacteria</taxon>
        <taxon>Pseudomonadati</taxon>
        <taxon>Verrucomicrobiota</taxon>
        <taxon>Verrucomicrobiia</taxon>
        <taxon>Verrucomicrobiales</taxon>
        <taxon>Verrucomicrobiaceae</taxon>
        <taxon>Haloferula</taxon>
    </lineage>
</organism>
<dbReference type="SMART" id="SM00387">
    <property type="entry name" value="HATPase_c"/>
    <property type="match status" value="1"/>
</dbReference>
<keyword evidence="9" id="KW-0902">Two-component regulatory system</keyword>
<gene>
    <name evidence="15" type="ORF">JIN81_10075</name>
</gene>
<dbReference type="EC" id="2.7.13.3" evidence="3"/>
<dbReference type="Proteomes" id="UP000658278">
    <property type="component" value="Unassembled WGS sequence"/>
</dbReference>
<comment type="catalytic activity">
    <reaction evidence="1">
        <text>ATP + protein L-histidine = ADP + protein N-phospho-L-histidine.</text>
        <dbReference type="EC" id="2.7.13.3"/>
    </reaction>
</comment>
<dbReference type="EMBL" id="JAENII010000006">
    <property type="protein sequence ID" value="MBK1827370.1"/>
    <property type="molecule type" value="Genomic_DNA"/>
</dbReference>
<dbReference type="PANTHER" id="PTHR45436:SF5">
    <property type="entry name" value="SENSOR HISTIDINE KINASE TRCS"/>
    <property type="match status" value="1"/>
</dbReference>
<dbReference type="SUPFAM" id="SSF158472">
    <property type="entry name" value="HAMP domain-like"/>
    <property type="match status" value="1"/>
</dbReference>
<dbReference type="Gene3D" id="1.10.8.500">
    <property type="entry name" value="HAMP domain in histidine kinase"/>
    <property type="match status" value="1"/>
</dbReference>
<dbReference type="SUPFAM" id="SSF47384">
    <property type="entry name" value="Homodimeric domain of signal transducing histidine kinase"/>
    <property type="match status" value="1"/>
</dbReference>
<keyword evidence="8 12" id="KW-1133">Transmembrane helix</keyword>
<evidence type="ECO:0000256" key="4">
    <source>
        <dbReference type="ARBA" id="ARBA00022553"/>
    </source>
</evidence>
<evidence type="ECO:0000256" key="10">
    <source>
        <dbReference type="ARBA" id="ARBA00023136"/>
    </source>
</evidence>
<dbReference type="RefSeq" id="WP_200278818.1">
    <property type="nucleotide sequence ID" value="NZ_JAENII010000006.1"/>
</dbReference>
<keyword evidence="5" id="KW-0808">Transferase</keyword>
<dbReference type="PROSITE" id="PS50109">
    <property type="entry name" value="HIS_KIN"/>
    <property type="match status" value="1"/>
</dbReference>
<dbReference type="InterPro" id="IPR050428">
    <property type="entry name" value="TCS_sensor_his_kinase"/>
</dbReference>
<keyword evidence="4" id="KW-0597">Phosphoprotein</keyword>
<feature type="domain" description="HAMP" evidence="14">
    <location>
        <begin position="264"/>
        <end position="316"/>
    </location>
</feature>